<evidence type="ECO:0000313" key="15">
    <source>
        <dbReference type="EMBL" id="TCP12204.1"/>
    </source>
</evidence>
<dbReference type="InterPro" id="IPR001566">
    <property type="entry name" value="23S_rRNA_MeTrfase_RlmD"/>
</dbReference>
<dbReference type="AlphaFoldDB" id="A0A4R2MXQ0"/>
<evidence type="ECO:0000256" key="1">
    <source>
        <dbReference type="ARBA" id="ARBA00022485"/>
    </source>
</evidence>
<feature type="binding site" evidence="11">
    <location>
        <position position="80"/>
    </location>
    <ligand>
        <name>[4Fe-4S] cluster</name>
        <dbReference type="ChEBI" id="CHEBI:49883"/>
    </ligand>
</feature>
<reference evidence="15 16" key="1">
    <citation type="submission" date="2019-03" db="EMBL/GenBank/DDBJ databases">
        <title>Genomic Encyclopedia of Type Strains, Phase IV (KMG-IV): sequencing the most valuable type-strain genomes for metagenomic binning, comparative biology and taxonomic classification.</title>
        <authorList>
            <person name="Goeker M."/>
        </authorList>
    </citation>
    <scope>NUCLEOTIDE SEQUENCE [LARGE SCALE GENOMIC DNA]</scope>
    <source>
        <strain evidence="15 16">DSM 28231</strain>
    </source>
</reference>
<evidence type="ECO:0000256" key="6">
    <source>
        <dbReference type="ARBA" id="ARBA00022723"/>
    </source>
</evidence>
<dbReference type="GO" id="GO:0051539">
    <property type="term" value="F:4 iron, 4 sulfur cluster binding"/>
    <property type="evidence" value="ECO:0007669"/>
    <property type="project" value="UniProtKB-KW"/>
</dbReference>
<feature type="binding site" evidence="11 12">
    <location>
        <position position="269"/>
    </location>
    <ligand>
        <name>S-adenosyl-L-methionine</name>
        <dbReference type="ChEBI" id="CHEBI:59789"/>
    </ligand>
</feature>
<feature type="domain" description="TRAM" evidence="14">
    <location>
        <begin position="20"/>
        <end position="65"/>
    </location>
</feature>
<dbReference type="InterPro" id="IPR010280">
    <property type="entry name" value="U5_MeTrfase_fam"/>
</dbReference>
<feature type="active site" evidence="13">
    <location>
        <position position="393"/>
    </location>
</feature>
<comment type="function">
    <text evidence="10 11">Catalyzes the formation of 5-methyl-uridine at position 1939 (m5U1939) in 23S rRNA.</text>
</comment>
<dbReference type="InterPro" id="IPR030390">
    <property type="entry name" value="MeTrfase_TrmA_AS"/>
</dbReference>
<evidence type="ECO:0000256" key="11">
    <source>
        <dbReference type="HAMAP-Rule" id="MF_01010"/>
    </source>
</evidence>
<feature type="binding site" evidence="11 12">
    <location>
        <position position="367"/>
    </location>
    <ligand>
        <name>S-adenosyl-L-methionine</name>
        <dbReference type="ChEBI" id="CHEBI:59789"/>
    </ligand>
</feature>
<comment type="caution">
    <text evidence="15">The sequence shown here is derived from an EMBL/GenBank/DDBJ whole genome shotgun (WGS) entry which is preliminary data.</text>
</comment>
<feature type="active site" description="Nucleophile" evidence="11 12">
    <location>
        <position position="393"/>
    </location>
</feature>
<sequence length="436" mass="50418">MVLLYTPKKQQQKTNLIADIIDLDYQGLGIAKINGKTWFIENALPQEKVEFSIIEEKRQYGRGKVKKWLKLSEQRQSPKCSYYQSCGGCQSQHIPLSLQREAKQKALFQRLSKLQSNIEFMPMMIGEQWQYRRRIKLSICYDTKKKIVNIGFRQKSSQQIIPINHCDVIEIEINEILPKLTALLQQWSLPKTLGHIELVAADNGLAILLRITENLTKNDRTLLINFAKQQNLMLFIQDNYQIHHLCGEYPYYQLDDGIKLHFDIRDFIQVNKALNQKMVKTALNWLDLNQEDNVLDLFCGMGNFTLSLSKKVKSAVGIEGVSDMVMKAEKNAEQNHCDNVKFYQGNLDQPFNQQQWGQQHFNKILLDPPRTGAAFALQALCQLQAEKILYVSCNPATLVRDTEILLNFGYQLKKVAMIDMFPNTSHLESISLFERQ</sequence>
<dbReference type="SUPFAM" id="SSF50249">
    <property type="entry name" value="Nucleic acid-binding proteins"/>
    <property type="match status" value="1"/>
</dbReference>
<dbReference type="Gene3D" id="2.40.50.1070">
    <property type="match status" value="1"/>
</dbReference>
<name>A0A4R2MXQ0_9PAST</name>
<feature type="binding site" evidence="11 12">
    <location>
        <position position="298"/>
    </location>
    <ligand>
        <name>S-adenosyl-L-methionine</name>
        <dbReference type="ChEBI" id="CHEBI:59789"/>
    </ligand>
</feature>
<keyword evidence="5 11" id="KW-0949">S-adenosyl-L-methionine</keyword>
<dbReference type="Gene3D" id="3.40.50.150">
    <property type="entry name" value="Vaccinia Virus protein VP39"/>
    <property type="match status" value="1"/>
</dbReference>
<protein>
    <recommendedName>
        <fullName evidence="11">23S rRNA (uracil(1939)-C(5))-methyltransferase RlmD</fullName>
        <ecNumber evidence="11">2.1.1.190</ecNumber>
    </recommendedName>
    <alternativeName>
        <fullName evidence="11">23S rRNA(m5U1939)-methyltransferase</fullName>
    </alternativeName>
</protein>
<dbReference type="PROSITE" id="PS01230">
    <property type="entry name" value="TRMA_1"/>
    <property type="match status" value="1"/>
</dbReference>
<dbReference type="HAMAP" id="MF_01010">
    <property type="entry name" value="23SrRNA_methyltr_RlmD"/>
    <property type="match status" value="1"/>
</dbReference>
<evidence type="ECO:0000256" key="4">
    <source>
        <dbReference type="ARBA" id="ARBA00022679"/>
    </source>
</evidence>
<feature type="binding site" evidence="11">
    <location>
        <position position="86"/>
    </location>
    <ligand>
        <name>[4Fe-4S] cluster</name>
        <dbReference type="ChEBI" id="CHEBI:49883"/>
    </ligand>
</feature>
<dbReference type="GO" id="GO:0005506">
    <property type="term" value="F:iron ion binding"/>
    <property type="evidence" value="ECO:0007669"/>
    <property type="project" value="UniProtKB-UniRule"/>
</dbReference>
<keyword evidence="8 11" id="KW-0411">Iron-sulfur</keyword>
<keyword evidence="7 11" id="KW-0408">Iron</keyword>
<dbReference type="EMBL" id="SLXI01000004">
    <property type="protein sequence ID" value="TCP12204.1"/>
    <property type="molecule type" value="Genomic_DNA"/>
</dbReference>
<evidence type="ECO:0000256" key="7">
    <source>
        <dbReference type="ARBA" id="ARBA00023004"/>
    </source>
</evidence>
<evidence type="ECO:0000313" key="16">
    <source>
        <dbReference type="Proteomes" id="UP000294841"/>
    </source>
</evidence>
<dbReference type="Pfam" id="PF01938">
    <property type="entry name" value="TRAM"/>
    <property type="match status" value="1"/>
</dbReference>
<evidence type="ECO:0000256" key="8">
    <source>
        <dbReference type="ARBA" id="ARBA00023014"/>
    </source>
</evidence>
<dbReference type="Pfam" id="PF05958">
    <property type="entry name" value="tRNA_U5-meth_tr"/>
    <property type="match status" value="1"/>
</dbReference>
<evidence type="ECO:0000256" key="2">
    <source>
        <dbReference type="ARBA" id="ARBA00022552"/>
    </source>
</evidence>
<evidence type="ECO:0000256" key="3">
    <source>
        <dbReference type="ARBA" id="ARBA00022603"/>
    </source>
</evidence>
<feature type="binding site" evidence="11 12">
    <location>
        <position position="319"/>
    </location>
    <ligand>
        <name>S-adenosyl-L-methionine</name>
        <dbReference type="ChEBI" id="CHEBI:59789"/>
    </ligand>
</feature>
<keyword evidence="2 11" id="KW-0698">rRNA processing</keyword>
<evidence type="ECO:0000256" key="9">
    <source>
        <dbReference type="ARBA" id="ARBA00052756"/>
    </source>
</evidence>
<keyword evidence="6 11" id="KW-0479">Metal-binding</keyword>
<dbReference type="PANTHER" id="PTHR11061">
    <property type="entry name" value="RNA M5U METHYLTRANSFERASE"/>
    <property type="match status" value="1"/>
</dbReference>
<evidence type="ECO:0000256" key="13">
    <source>
        <dbReference type="PROSITE-ProRule" id="PRU10015"/>
    </source>
</evidence>
<dbReference type="GO" id="GO:0003723">
    <property type="term" value="F:RNA binding"/>
    <property type="evidence" value="ECO:0007669"/>
    <property type="project" value="InterPro"/>
</dbReference>
<dbReference type="CDD" id="cd02440">
    <property type="entry name" value="AdoMet_MTases"/>
    <property type="match status" value="1"/>
</dbReference>
<keyword evidence="4 11" id="KW-0808">Transferase</keyword>
<evidence type="ECO:0000256" key="10">
    <source>
        <dbReference type="ARBA" id="ARBA00059995"/>
    </source>
</evidence>
<evidence type="ECO:0000256" key="5">
    <source>
        <dbReference type="ARBA" id="ARBA00022691"/>
    </source>
</evidence>
<dbReference type="RefSeq" id="WP_132023717.1">
    <property type="nucleotide sequence ID" value="NZ_CP016605.1"/>
</dbReference>
<feature type="binding site" evidence="11">
    <location>
        <position position="346"/>
    </location>
    <ligand>
        <name>S-adenosyl-L-methionine</name>
        <dbReference type="ChEBI" id="CHEBI:59789"/>
    </ligand>
</feature>
<comment type="similarity">
    <text evidence="11">Belongs to the class I-like SAM-binding methyltransferase superfamily. RNA M5U methyltransferase family. RlmD subfamily.</text>
</comment>
<evidence type="ECO:0000256" key="12">
    <source>
        <dbReference type="PROSITE-ProRule" id="PRU01024"/>
    </source>
</evidence>
<gene>
    <name evidence="11" type="primary">rlmD</name>
    <name evidence="15" type="ORF">EV697_1049</name>
</gene>
<dbReference type="FunFam" id="2.40.50.140:FF:000097">
    <property type="entry name" value="23S rRNA (uracil(1939)-C(5))-methyltransferase RlmD"/>
    <property type="match status" value="1"/>
</dbReference>
<dbReference type="InterPro" id="IPR029063">
    <property type="entry name" value="SAM-dependent_MTases_sf"/>
</dbReference>
<proteinExistence type="inferred from homology"/>
<dbReference type="EC" id="2.1.1.190" evidence="11"/>
<dbReference type="PANTHER" id="PTHR11061:SF49">
    <property type="entry name" value="23S RRNA (URACIL(1939)-C(5))-METHYLTRANSFERASE RLMD"/>
    <property type="match status" value="1"/>
</dbReference>
<dbReference type="InterPro" id="IPR012340">
    <property type="entry name" value="NA-bd_OB-fold"/>
</dbReference>
<dbReference type="InterPro" id="IPR002792">
    <property type="entry name" value="TRAM_dom"/>
</dbReference>
<feature type="binding site" evidence="11">
    <location>
        <position position="89"/>
    </location>
    <ligand>
        <name>[4Fe-4S] cluster</name>
        <dbReference type="ChEBI" id="CHEBI:49883"/>
    </ligand>
</feature>
<feature type="binding site" evidence="11">
    <location>
        <position position="166"/>
    </location>
    <ligand>
        <name>[4Fe-4S] cluster</name>
        <dbReference type="ChEBI" id="CHEBI:49883"/>
    </ligand>
</feature>
<organism evidence="15 16">
    <name type="scientific">Bisgaardia hudsonensis</name>
    <dbReference type="NCBI Taxonomy" id="109472"/>
    <lineage>
        <taxon>Bacteria</taxon>
        <taxon>Pseudomonadati</taxon>
        <taxon>Pseudomonadota</taxon>
        <taxon>Gammaproteobacteria</taxon>
        <taxon>Pasteurellales</taxon>
        <taxon>Pasteurellaceae</taxon>
        <taxon>Bisgaardia</taxon>
    </lineage>
</organism>
<dbReference type="Proteomes" id="UP000294841">
    <property type="component" value="Unassembled WGS sequence"/>
</dbReference>
<dbReference type="PROSITE" id="PS51687">
    <property type="entry name" value="SAM_MT_RNA_M5U"/>
    <property type="match status" value="1"/>
</dbReference>
<dbReference type="Gene3D" id="2.40.50.140">
    <property type="entry name" value="Nucleic acid-binding proteins"/>
    <property type="match status" value="1"/>
</dbReference>
<dbReference type="OrthoDB" id="9804590at2"/>
<keyword evidence="1 11" id="KW-0004">4Fe-4S</keyword>
<feature type="binding site" evidence="11">
    <location>
        <position position="303"/>
    </location>
    <ligand>
        <name>S-adenosyl-L-methionine</name>
        <dbReference type="ChEBI" id="CHEBI:59789"/>
    </ligand>
</feature>
<dbReference type="FunFam" id="3.40.50.150:FF:000009">
    <property type="entry name" value="23S rRNA (Uracil(1939)-C(5))-methyltransferase RlmD"/>
    <property type="match status" value="1"/>
</dbReference>
<keyword evidence="16" id="KW-1185">Reference proteome</keyword>
<dbReference type="GO" id="GO:0070041">
    <property type="term" value="F:rRNA (uridine-C5-)-methyltransferase activity"/>
    <property type="evidence" value="ECO:0007669"/>
    <property type="project" value="UniProtKB-UniRule"/>
</dbReference>
<accession>A0A4R2MXQ0</accession>
<evidence type="ECO:0000259" key="14">
    <source>
        <dbReference type="Pfam" id="PF01938"/>
    </source>
</evidence>
<dbReference type="SUPFAM" id="SSF53335">
    <property type="entry name" value="S-adenosyl-L-methionine-dependent methyltransferases"/>
    <property type="match status" value="1"/>
</dbReference>
<comment type="catalytic activity">
    <reaction evidence="9 11">
        <text>uridine(1939) in 23S rRNA + S-adenosyl-L-methionine = 5-methyluridine(1939) in 23S rRNA + S-adenosyl-L-homocysteine + H(+)</text>
        <dbReference type="Rhea" id="RHEA:42908"/>
        <dbReference type="Rhea" id="RHEA-COMP:10278"/>
        <dbReference type="Rhea" id="RHEA-COMP:10279"/>
        <dbReference type="ChEBI" id="CHEBI:15378"/>
        <dbReference type="ChEBI" id="CHEBI:57856"/>
        <dbReference type="ChEBI" id="CHEBI:59789"/>
        <dbReference type="ChEBI" id="CHEBI:65315"/>
        <dbReference type="ChEBI" id="CHEBI:74447"/>
        <dbReference type="EC" id="2.1.1.190"/>
    </reaction>
</comment>
<dbReference type="GO" id="GO:0070475">
    <property type="term" value="P:rRNA base methylation"/>
    <property type="evidence" value="ECO:0007669"/>
    <property type="project" value="TreeGrafter"/>
</dbReference>
<dbReference type="NCBIfam" id="TIGR00479">
    <property type="entry name" value="rumA"/>
    <property type="match status" value="1"/>
</dbReference>
<keyword evidence="3 11" id="KW-0489">Methyltransferase</keyword>
<dbReference type="NCBIfam" id="NF009639">
    <property type="entry name" value="PRK13168.1"/>
    <property type="match status" value="1"/>
</dbReference>